<dbReference type="Proteomes" id="UP000593567">
    <property type="component" value="Unassembled WGS sequence"/>
</dbReference>
<evidence type="ECO:0000313" key="4">
    <source>
        <dbReference type="Proteomes" id="UP000593567"/>
    </source>
</evidence>
<keyword evidence="1" id="KW-0812">Transmembrane</keyword>
<feature type="transmembrane region" description="Helical" evidence="1">
    <location>
        <begin position="16"/>
        <end position="38"/>
    </location>
</feature>
<protein>
    <submittedName>
        <fullName evidence="3">RFX6</fullName>
    </submittedName>
</protein>
<gene>
    <name evidence="3" type="ORF">EB796_021809</name>
</gene>
<keyword evidence="1" id="KW-1133">Transmembrane helix</keyword>
<accession>A0A7J7J1D2</accession>
<name>A0A7J7J1D2_BUGNE</name>
<dbReference type="EMBL" id="VXIV02003207">
    <property type="protein sequence ID" value="KAF6019885.1"/>
    <property type="molecule type" value="Genomic_DNA"/>
</dbReference>
<dbReference type="OrthoDB" id="10056949at2759"/>
<feature type="domain" description="RFX1-4/6/8-like BCD" evidence="2">
    <location>
        <begin position="102"/>
        <end position="162"/>
    </location>
</feature>
<evidence type="ECO:0000259" key="2">
    <source>
        <dbReference type="Pfam" id="PF25340"/>
    </source>
</evidence>
<proteinExistence type="predicted"/>
<dbReference type="InterPro" id="IPR057321">
    <property type="entry name" value="RFX1-4/6/8-like_BCD"/>
</dbReference>
<dbReference type="Pfam" id="PF25340">
    <property type="entry name" value="BCD_RFX"/>
    <property type="match status" value="1"/>
</dbReference>
<keyword evidence="1" id="KW-0472">Membrane</keyword>
<reference evidence="3" key="1">
    <citation type="submission" date="2020-06" db="EMBL/GenBank/DDBJ databases">
        <title>Draft genome of Bugula neritina, a colonial animal packing powerful symbionts and potential medicines.</title>
        <authorList>
            <person name="Rayko M."/>
        </authorList>
    </citation>
    <scope>NUCLEOTIDE SEQUENCE [LARGE SCALE GENOMIC DNA]</scope>
    <source>
        <strain evidence="3">Kwan_BN1</strain>
    </source>
</reference>
<comment type="caution">
    <text evidence="3">The sequence shown here is derived from an EMBL/GenBank/DDBJ whole genome shotgun (WGS) entry which is preliminary data.</text>
</comment>
<keyword evidence="4" id="KW-1185">Reference proteome</keyword>
<organism evidence="3 4">
    <name type="scientific">Bugula neritina</name>
    <name type="common">Brown bryozoan</name>
    <name type="synonym">Sertularia neritina</name>
    <dbReference type="NCBI Taxonomy" id="10212"/>
    <lineage>
        <taxon>Eukaryota</taxon>
        <taxon>Metazoa</taxon>
        <taxon>Spiralia</taxon>
        <taxon>Lophotrochozoa</taxon>
        <taxon>Bryozoa</taxon>
        <taxon>Gymnolaemata</taxon>
        <taxon>Cheilostomatida</taxon>
        <taxon>Flustrina</taxon>
        <taxon>Buguloidea</taxon>
        <taxon>Bugulidae</taxon>
        <taxon>Bugula</taxon>
    </lineage>
</organism>
<evidence type="ECO:0000313" key="3">
    <source>
        <dbReference type="EMBL" id="KAF6019885.1"/>
    </source>
</evidence>
<dbReference type="AlphaFoldDB" id="A0A7J7J1D2"/>
<evidence type="ECO:0000256" key="1">
    <source>
        <dbReference type="SAM" id="Phobius"/>
    </source>
</evidence>
<sequence length="162" mass="18388">MRIIAFAMECAYPDAFFTPSTLTFAKLTVYFLHVLLLLEKSLDRSFQTLLQEDLVPEAILSKFSGSKFLNEGGFTRKYFLSSQAGLSLPDFPSCYNFNLPANINHAKIPAYLTHFWQGIPDYLVPLFDEQLIINLIAYCDTLLYNSLIDVLVPASMQEVSQQ</sequence>